<protein>
    <recommendedName>
        <fullName evidence="4">SOUL heme-binding protein</fullName>
    </recommendedName>
</protein>
<dbReference type="AlphaFoldDB" id="A0A917E0P6"/>
<dbReference type="Proteomes" id="UP000644699">
    <property type="component" value="Unassembled WGS sequence"/>
</dbReference>
<evidence type="ECO:0000313" key="3">
    <source>
        <dbReference type="Proteomes" id="UP000644699"/>
    </source>
</evidence>
<keyword evidence="3" id="KW-1185">Reference proteome</keyword>
<dbReference type="SUPFAM" id="SSF55136">
    <property type="entry name" value="Probable bacterial effector-binding domain"/>
    <property type="match status" value="1"/>
</dbReference>
<evidence type="ECO:0008006" key="4">
    <source>
        <dbReference type="Google" id="ProtNLM"/>
    </source>
</evidence>
<organism evidence="2 3">
    <name type="scientific">Aureimonas endophytica</name>
    <dbReference type="NCBI Taxonomy" id="2027858"/>
    <lineage>
        <taxon>Bacteria</taxon>
        <taxon>Pseudomonadati</taxon>
        <taxon>Pseudomonadota</taxon>
        <taxon>Alphaproteobacteria</taxon>
        <taxon>Hyphomicrobiales</taxon>
        <taxon>Aurantimonadaceae</taxon>
        <taxon>Aureimonas</taxon>
    </lineage>
</organism>
<dbReference type="InterPro" id="IPR006917">
    <property type="entry name" value="SOUL_heme-bd"/>
</dbReference>
<proteinExistence type="predicted"/>
<accession>A0A917E0P6</accession>
<dbReference type="InterPro" id="IPR011256">
    <property type="entry name" value="Reg_factor_effector_dom_sf"/>
</dbReference>
<evidence type="ECO:0000313" key="2">
    <source>
        <dbReference type="EMBL" id="GGD86185.1"/>
    </source>
</evidence>
<comment type="caution">
    <text evidence="2">The sequence shown here is derived from an EMBL/GenBank/DDBJ whole genome shotgun (WGS) entry which is preliminary data.</text>
</comment>
<keyword evidence="1" id="KW-0812">Transmembrane</keyword>
<reference evidence="2" key="1">
    <citation type="journal article" date="2014" name="Int. J. Syst. Evol. Microbiol.">
        <title>Complete genome sequence of Corynebacterium casei LMG S-19264T (=DSM 44701T), isolated from a smear-ripened cheese.</title>
        <authorList>
            <consortium name="US DOE Joint Genome Institute (JGI-PGF)"/>
            <person name="Walter F."/>
            <person name="Albersmeier A."/>
            <person name="Kalinowski J."/>
            <person name="Ruckert C."/>
        </authorList>
    </citation>
    <scope>NUCLEOTIDE SEQUENCE</scope>
    <source>
        <strain evidence="2">CGMCC 1.15367</strain>
    </source>
</reference>
<name>A0A917E0P6_9HYPH</name>
<gene>
    <name evidence="2" type="ORF">GCM10011390_00990</name>
</gene>
<dbReference type="Pfam" id="PF04832">
    <property type="entry name" value="SOUL"/>
    <property type="match status" value="1"/>
</dbReference>
<dbReference type="EMBL" id="BMIQ01000001">
    <property type="protein sequence ID" value="GGD86185.1"/>
    <property type="molecule type" value="Genomic_DNA"/>
</dbReference>
<evidence type="ECO:0000256" key="1">
    <source>
        <dbReference type="SAM" id="Phobius"/>
    </source>
</evidence>
<dbReference type="Gene3D" id="3.20.80.10">
    <property type="entry name" value="Regulatory factor, effector binding domain"/>
    <property type="match status" value="1"/>
</dbReference>
<dbReference type="PANTHER" id="PTHR11220">
    <property type="entry name" value="HEME-BINDING PROTEIN-RELATED"/>
    <property type="match status" value="1"/>
</dbReference>
<keyword evidence="1" id="KW-0472">Membrane</keyword>
<dbReference type="PANTHER" id="PTHR11220:SF58">
    <property type="entry name" value="SOUL HEME-BINDING FAMILY PROTEIN"/>
    <property type="match status" value="1"/>
</dbReference>
<feature type="transmembrane region" description="Helical" evidence="1">
    <location>
        <begin position="147"/>
        <end position="167"/>
    </location>
</feature>
<sequence length="347" mass="38728">MFRDKSSAYDRVSDALTDIGERLADLEHSIAERVNPTPSLTERARRAVADHLPGHSSGVSRYLPDFARGWSVPTSDDARGAYRSAAHSLSDLRSSLSSWADQLPDWRRTARDVRSQLPDARLPSLASLQRGLPSRRRTTDRLRDNDTLTTVLIAGGAILAVGGAIYITKKIADHTEEPDYDVVRRDGDIEVRDYDALVVAETVKAGYHEKARKVGFNVLADYISAHNRSGKKIPMTAPVLQQLSEGEGQTKGWAIRFVMPKKYTASSLPAPTDGDVKIREFPARRMVAIRFPGNFTASLASKKLMTLYNYIADENLKQKGDPEYAFYNPPWTPGFLKRNEILIEVER</sequence>
<dbReference type="RefSeq" id="WP_188906280.1">
    <property type="nucleotide sequence ID" value="NZ_BMIQ01000001.1"/>
</dbReference>
<reference evidence="2" key="2">
    <citation type="submission" date="2020-09" db="EMBL/GenBank/DDBJ databases">
        <authorList>
            <person name="Sun Q."/>
            <person name="Zhou Y."/>
        </authorList>
    </citation>
    <scope>NUCLEOTIDE SEQUENCE</scope>
    <source>
        <strain evidence="2">CGMCC 1.15367</strain>
    </source>
</reference>
<keyword evidence="1" id="KW-1133">Transmembrane helix</keyword>